<evidence type="ECO:0000313" key="3">
    <source>
        <dbReference type="Proteomes" id="UP001178507"/>
    </source>
</evidence>
<dbReference type="Proteomes" id="UP001178507">
    <property type="component" value="Unassembled WGS sequence"/>
</dbReference>
<name>A0AA36HKG2_9DINO</name>
<evidence type="ECO:0000256" key="1">
    <source>
        <dbReference type="SAM" id="MobiDB-lite"/>
    </source>
</evidence>
<feature type="compositionally biased region" description="Pro residues" evidence="1">
    <location>
        <begin position="15"/>
        <end position="25"/>
    </location>
</feature>
<organism evidence="2 3">
    <name type="scientific">Effrenium voratum</name>
    <dbReference type="NCBI Taxonomy" id="2562239"/>
    <lineage>
        <taxon>Eukaryota</taxon>
        <taxon>Sar</taxon>
        <taxon>Alveolata</taxon>
        <taxon>Dinophyceae</taxon>
        <taxon>Suessiales</taxon>
        <taxon>Symbiodiniaceae</taxon>
        <taxon>Effrenium</taxon>
    </lineage>
</organism>
<protein>
    <submittedName>
        <fullName evidence="2">Uncharacterized protein</fullName>
    </submittedName>
</protein>
<keyword evidence="3" id="KW-1185">Reference proteome</keyword>
<feature type="compositionally biased region" description="Pro residues" evidence="1">
    <location>
        <begin position="429"/>
        <end position="439"/>
    </location>
</feature>
<gene>
    <name evidence="2" type="ORF">EVOR1521_LOCUS1261</name>
</gene>
<feature type="region of interest" description="Disordered" evidence="1">
    <location>
        <begin position="399"/>
        <end position="448"/>
    </location>
</feature>
<dbReference type="AlphaFoldDB" id="A0AA36HKG2"/>
<evidence type="ECO:0000313" key="2">
    <source>
        <dbReference type="EMBL" id="CAJ1370767.1"/>
    </source>
</evidence>
<proteinExistence type="predicted"/>
<reference evidence="2" key="1">
    <citation type="submission" date="2023-08" db="EMBL/GenBank/DDBJ databases">
        <authorList>
            <person name="Chen Y."/>
            <person name="Shah S."/>
            <person name="Dougan E. K."/>
            <person name="Thang M."/>
            <person name="Chan C."/>
        </authorList>
    </citation>
    <scope>NUCLEOTIDE SEQUENCE</scope>
</reference>
<accession>A0AA36HKG2</accession>
<feature type="region of interest" description="Disordered" evidence="1">
    <location>
        <begin position="1"/>
        <end position="30"/>
    </location>
</feature>
<dbReference type="EMBL" id="CAUJNA010000036">
    <property type="protein sequence ID" value="CAJ1370767.1"/>
    <property type="molecule type" value="Genomic_DNA"/>
</dbReference>
<sequence length="448" mass="48931">MSNGIDLLGLDEAPAPAPPVTPPSPARQQAKQDSELIAYPSAYESGYGTAAATVLEGSKEKRYVVRCEGRWRVRNAPSLSSRVIGTVATGTVVIGEDWGGEIDSKEIVDLEPTGLTQQDDRLTTEVLNKALTSLTELWVKVTRLEAQEPMGVSEIRRDAAAGGIYCLRRNAMGYGLYQDDAEPLEGPMVLLPERLSLELRLDAQKAASERNEDVSLTWKLLGAAESLGRLFSDEVGLNNEDLKVPAKVRRPEDMFELKQRDQLKKAVASVRAPVTELVEKAVEQNLDGDLLAGLPKDLWRRFARLREALVTATKEADSFVVCPQNAGREEMTGPMPTAEPVDGSVKELSDFVALCERLERFGGWTCLDSHLRQEVIAFSNHAGDIQKYVRRRCKELKEGVKSPSSQGVSGLEDLLDTSKPPSRGSAPMAVPPLLKPPPVSSCSVRTSQ</sequence>
<comment type="caution">
    <text evidence="2">The sequence shown here is derived from an EMBL/GenBank/DDBJ whole genome shotgun (WGS) entry which is preliminary data.</text>
</comment>